<organism evidence="2 3">
    <name type="scientific">Podospora didyma</name>
    <dbReference type="NCBI Taxonomy" id="330526"/>
    <lineage>
        <taxon>Eukaryota</taxon>
        <taxon>Fungi</taxon>
        <taxon>Dikarya</taxon>
        <taxon>Ascomycota</taxon>
        <taxon>Pezizomycotina</taxon>
        <taxon>Sordariomycetes</taxon>
        <taxon>Sordariomycetidae</taxon>
        <taxon>Sordariales</taxon>
        <taxon>Podosporaceae</taxon>
        <taxon>Podospora</taxon>
    </lineage>
</organism>
<sequence>MEAPTRHRTSLGNPESNTAWLQYTEYTTGKQLPPTQHENGVLGEQSVGVSTSTSTAPPMLNSEMGQADARRKTSSCGPRRVASATYMCMCVPIHDDEQDPEPGTRVADQISSCHDSVRYAVLPLASWDDSAQDGFRRDTMKEESLGLSVVCPYRKQQQAYCQGGLVLPLKAELLPTKCSLTSECLCCGSQDRNYIYIRCAAYNEGGMRDKQQVNTGALWWWIHPAPLCTAEPAHI</sequence>
<dbReference type="Proteomes" id="UP001285441">
    <property type="component" value="Unassembled WGS sequence"/>
</dbReference>
<dbReference type="EMBL" id="JAULSW010000002">
    <property type="protein sequence ID" value="KAK3389513.1"/>
    <property type="molecule type" value="Genomic_DNA"/>
</dbReference>
<name>A0AAE0U3D7_9PEZI</name>
<evidence type="ECO:0000313" key="2">
    <source>
        <dbReference type="EMBL" id="KAK3389513.1"/>
    </source>
</evidence>
<proteinExistence type="predicted"/>
<accession>A0AAE0U3D7</accession>
<reference evidence="2" key="2">
    <citation type="submission" date="2023-06" db="EMBL/GenBank/DDBJ databases">
        <authorList>
            <consortium name="Lawrence Berkeley National Laboratory"/>
            <person name="Haridas S."/>
            <person name="Hensen N."/>
            <person name="Bonometti L."/>
            <person name="Westerberg I."/>
            <person name="Brannstrom I.O."/>
            <person name="Guillou S."/>
            <person name="Cros-Aarteil S."/>
            <person name="Calhoun S."/>
            <person name="Kuo A."/>
            <person name="Mondo S."/>
            <person name="Pangilinan J."/>
            <person name="Riley R."/>
            <person name="LaButti K."/>
            <person name="Andreopoulos B."/>
            <person name="Lipzen A."/>
            <person name="Chen C."/>
            <person name="Yanf M."/>
            <person name="Daum C."/>
            <person name="Ng V."/>
            <person name="Clum A."/>
            <person name="Steindorff A."/>
            <person name="Ohm R."/>
            <person name="Martin F."/>
            <person name="Silar P."/>
            <person name="Natvig D."/>
            <person name="Lalanne C."/>
            <person name="Gautier V."/>
            <person name="Ament-velasquez S.L."/>
            <person name="Kruys A."/>
            <person name="Hutchinson M.I."/>
            <person name="Powell A.J."/>
            <person name="Barry K."/>
            <person name="Miller A.N."/>
            <person name="Grigoriev I.V."/>
            <person name="Debuchy R."/>
            <person name="Gladieux P."/>
            <person name="Thoren M.H."/>
            <person name="Johannesson H."/>
        </authorList>
    </citation>
    <scope>NUCLEOTIDE SEQUENCE</scope>
    <source>
        <strain evidence="2">CBS 232.78</strain>
    </source>
</reference>
<keyword evidence="3" id="KW-1185">Reference proteome</keyword>
<reference evidence="2" key="1">
    <citation type="journal article" date="2023" name="Mol. Phylogenet. Evol.">
        <title>Genome-scale phylogeny and comparative genomics of the fungal order Sordariales.</title>
        <authorList>
            <person name="Hensen N."/>
            <person name="Bonometti L."/>
            <person name="Westerberg I."/>
            <person name="Brannstrom I.O."/>
            <person name="Guillou S."/>
            <person name="Cros-Aarteil S."/>
            <person name="Calhoun S."/>
            <person name="Haridas S."/>
            <person name="Kuo A."/>
            <person name="Mondo S."/>
            <person name="Pangilinan J."/>
            <person name="Riley R."/>
            <person name="LaButti K."/>
            <person name="Andreopoulos B."/>
            <person name="Lipzen A."/>
            <person name="Chen C."/>
            <person name="Yan M."/>
            <person name="Daum C."/>
            <person name="Ng V."/>
            <person name="Clum A."/>
            <person name="Steindorff A."/>
            <person name="Ohm R.A."/>
            <person name="Martin F."/>
            <person name="Silar P."/>
            <person name="Natvig D.O."/>
            <person name="Lalanne C."/>
            <person name="Gautier V."/>
            <person name="Ament-Velasquez S.L."/>
            <person name="Kruys A."/>
            <person name="Hutchinson M.I."/>
            <person name="Powell A.J."/>
            <person name="Barry K."/>
            <person name="Miller A.N."/>
            <person name="Grigoriev I.V."/>
            <person name="Debuchy R."/>
            <person name="Gladieux P."/>
            <person name="Hiltunen Thoren M."/>
            <person name="Johannesson H."/>
        </authorList>
    </citation>
    <scope>NUCLEOTIDE SEQUENCE</scope>
    <source>
        <strain evidence="2">CBS 232.78</strain>
    </source>
</reference>
<dbReference type="AlphaFoldDB" id="A0AAE0U3D7"/>
<protein>
    <submittedName>
        <fullName evidence="2">Uncharacterized protein</fullName>
    </submittedName>
</protein>
<gene>
    <name evidence="2" type="ORF">B0H63DRAFT_100885</name>
</gene>
<evidence type="ECO:0000313" key="3">
    <source>
        <dbReference type="Proteomes" id="UP001285441"/>
    </source>
</evidence>
<feature type="region of interest" description="Disordered" evidence="1">
    <location>
        <begin position="48"/>
        <end position="76"/>
    </location>
</feature>
<evidence type="ECO:0000256" key="1">
    <source>
        <dbReference type="SAM" id="MobiDB-lite"/>
    </source>
</evidence>
<comment type="caution">
    <text evidence="2">The sequence shown here is derived from an EMBL/GenBank/DDBJ whole genome shotgun (WGS) entry which is preliminary data.</text>
</comment>